<evidence type="ECO:0000313" key="1">
    <source>
        <dbReference type="EMBL" id="PIW15307.1"/>
    </source>
</evidence>
<organism evidence="1 2">
    <name type="scientific">bacterium (Candidatus Blackallbacteria) CG17_big_fil_post_rev_8_21_14_2_50_48_46</name>
    <dbReference type="NCBI Taxonomy" id="2014261"/>
    <lineage>
        <taxon>Bacteria</taxon>
        <taxon>Candidatus Blackallbacteria</taxon>
    </lineage>
</organism>
<proteinExistence type="predicted"/>
<evidence type="ECO:0000313" key="2">
    <source>
        <dbReference type="Proteomes" id="UP000231019"/>
    </source>
</evidence>
<protein>
    <submittedName>
        <fullName evidence="1">Uncharacterized protein</fullName>
    </submittedName>
</protein>
<dbReference type="AlphaFoldDB" id="A0A2M7G197"/>
<dbReference type="EMBL" id="PFFQ01000053">
    <property type="protein sequence ID" value="PIW15307.1"/>
    <property type="molecule type" value="Genomic_DNA"/>
</dbReference>
<reference evidence="1 2" key="1">
    <citation type="submission" date="2017-09" db="EMBL/GenBank/DDBJ databases">
        <title>Depth-based differentiation of microbial function through sediment-hosted aquifers and enrichment of novel symbionts in the deep terrestrial subsurface.</title>
        <authorList>
            <person name="Probst A.J."/>
            <person name="Ladd B."/>
            <person name="Jarett J.K."/>
            <person name="Geller-Mcgrath D.E."/>
            <person name="Sieber C.M."/>
            <person name="Emerson J.B."/>
            <person name="Anantharaman K."/>
            <person name="Thomas B.C."/>
            <person name="Malmstrom R."/>
            <person name="Stieglmeier M."/>
            <person name="Klingl A."/>
            <person name="Woyke T."/>
            <person name="Ryan C.M."/>
            <person name="Banfield J.F."/>
        </authorList>
    </citation>
    <scope>NUCLEOTIDE SEQUENCE [LARGE SCALE GENOMIC DNA]</scope>
    <source>
        <strain evidence="1">CG17_big_fil_post_rev_8_21_14_2_50_48_46</strain>
    </source>
</reference>
<gene>
    <name evidence="1" type="ORF">COW36_17990</name>
</gene>
<name>A0A2M7G197_9BACT</name>
<accession>A0A2M7G197</accession>
<comment type="caution">
    <text evidence="1">The sequence shown here is derived from an EMBL/GenBank/DDBJ whole genome shotgun (WGS) entry which is preliminary data.</text>
</comment>
<sequence>MPAIQGQPNLPVQPQVSAPKQTHLDKIVDTVHENTKEGTFIGDNMALVGAGTLVGGAATISGAVKLADKFPAVEKALEFTFVKNGLLVGGAASLGTAALLGEDAVASFQEGSHGKAAAEAAGALVTGLGGAELVGRQYNIPVMKQALSTPLEKAYAHKEAIAGAAIATGGALLLKDGVENLKDGNSVMGGIELTGGSLAVLGSAELVGRRYNIPVMKEALSTPAEWVGKNVKAVTGAAAVTGGAAALVKGAKDLSEGKKLQGGAEIAGGVVGTLGGAELIGRQYNIPVMKEALTGTAKALFTSKGGIIVSGGAVAASGLAAGADGVRRLTTQKGIINDAVGVAEVTAGVAGATGGASLIGLATQNEKLIKAFPENLPILGGTALIATSAALGKYTAEDIKANGFEITHVATGTAAALTAMGGTQLIADKLGVPMLDKAFDKGWKPVAAVGLGATAYKLGELTLEQADQMLEKPGLGRGLITAGAATATVLTGAGAVAVTGNVLGIPVLENAGMKVLNGTKTGVVKTAEFVSDKAIKPVFEFAVKHPGVTLGALAVAGGVGYYAYNKNKGE</sequence>
<dbReference type="Proteomes" id="UP000231019">
    <property type="component" value="Unassembled WGS sequence"/>
</dbReference>